<evidence type="ECO:0000313" key="3">
    <source>
        <dbReference type="Proteomes" id="UP000759131"/>
    </source>
</evidence>
<evidence type="ECO:0000256" key="1">
    <source>
        <dbReference type="SAM" id="Phobius"/>
    </source>
</evidence>
<feature type="transmembrane region" description="Helical" evidence="1">
    <location>
        <begin position="54"/>
        <end position="72"/>
    </location>
</feature>
<dbReference type="AlphaFoldDB" id="A0A7R9LTB4"/>
<sequence>MRYIQMFFNRKWVESIYPGKRRNDESQQDQLYTVRPNSLLGEPQIHNALECNRFYQISILVAILLLISFYFIPFPINLILFIVSLVIFLSISYLMYSKSRSKTSMRTRQWSNAIYSPTTQTSGDLTLVDVPL</sequence>
<keyword evidence="1" id="KW-0472">Membrane</keyword>
<name>A0A7R9LTB4_9ACAR</name>
<feature type="non-terminal residue" evidence="2">
    <location>
        <position position="1"/>
    </location>
</feature>
<proteinExistence type="predicted"/>
<gene>
    <name evidence="2" type="ORF">OSB1V03_LOCUS21476</name>
</gene>
<dbReference type="OrthoDB" id="6529974at2759"/>
<organism evidence="2">
    <name type="scientific">Medioppia subpectinata</name>
    <dbReference type="NCBI Taxonomy" id="1979941"/>
    <lineage>
        <taxon>Eukaryota</taxon>
        <taxon>Metazoa</taxon>
        <taxon>Ecdysozoa</taxon>
        <taxon>Arthropoda</taxon>
        <taxon>Chelicerata</taxon>
        <taxon>Arachnida</taxon>
        <taxon>Acari</taxon>
        <taxon>Acariformes</taxon>
        <taxon>Sarcoptiformes</taxon>
        <taxon>Oribatida</taxon>
        <taxon>Brachypylina</taxon>
        <taxon>Oppioidea</taxon>
        <taxon>Oppiidae</taxon>
        <taxon>Medioppia</taxon>
    </lineage>
</organism>
<evidence type="ECO:0000313" key="2">
    <source>
        <dbReference type="EMBL" id="CAD7647504.1"/>
    </source>
</evidence>
<feature type="transmembrane region" description="Helical" evidence="1">
    <location>
        <begin position="78"/>
        <end position="96"/>
    </location>
</feature>
<dbReference type="EMBL" id="CAJPIZ010040084">
    <property type="protein sequence ID" value="CAG2121530.1"/>
    <property type="molecule type" value="Genomic_DNA"/>
</dbReference>
<keyword evidence="1" id="KW-0812">Transmembrane</keyword>
<keyword evidence="3" id="KW-1185">Reference proteome</keyword>
<protein>
    <submittedName>
        <fullName evidence="2">Uncharacterized protein</fullName>
    </submittedName>
</protein>
<reference evidence="2" key="1">
    <citation type="submission" date="2020-11" db="EMBL/GenBank/DDBJ databases">
        <authorList>
            <person name="Tran Van P."/>
        </authorList>
    </citation>
    <scope>NUCLEOTIDE SEQUENCE</scope>
</reference>
<dbReference type="EMBL" id="OC894659">
    <property type="protein sequence ID" value="CAD7647504.1"/>
    <property type="molecule type" value="Genomic_DNA"/>
</dbReference>
<keyword evidence="1" id="KW-1133">Transmembrane helix</keyword>
<dbReference type="Proteomes" id="UP000759131">
    <property type="component" value="Unassembled WGS sequence"/>
</dbReference>
<accession>A0A7R9LTB4</accession>